<dbReference type="Proteomes" id="UP000031937">
    <property type="component" value="Unassembled WGS sequence"/>
</dbReference>
<dbReference type="RefSeq" id="WP_041504078.1">
    <property type="nucleotide sequence ID" value="NZ_JPIT01000031.1"/>
</dbReference>
<protein>
    <recommendedName>
        <fullName evidence="1">Putative beta-lactamase-inhibitor-like PepSY-like domain-containing protein</fullName>
    </recommendedName>
</protein>
<dbReference type="SUPFAM" id="SSF160574">
    <property type="entry name" value="BT0923-like"/>
    <property type="match status" value="1"/>
</dbReference>
<evidence type="ECO:0000313" key="5">
    <source>
        <dbReference type="Proteomes" id="UP000031980"/>
    </source>
</evidence>
<dbReference type="Gene3D" id="3.40.1420.30">
    <property type="match status" value="1"/>
</dbReference>
<reference evidence="2 4" key="2">
    <citation type="submission" date="2014-07" db="EMBL/GenBank/DDBJ databases">
        <title>Porphyromonadaceae bacterium OUH 334697 = ATCC BAA-2682 = DSM 28341 draft genome.</title>
        <authorList>
            <person name="Sydenham T.V."/>
            <person name="Hasman H."/>
            <person name="Justesen U.S."/>
        </authorList>
    </citation>
    <scope>NUCLEOTIDE SEQUENCE [LARGE SCALE GENOMIC DNA]</scope>
    <source>
        <strain evidence="2 4">OUH 334697</strain>
    </source>
</reference>
<organism evidence="3 5">
    <name type="scientific">Sanguibacteroides justesenii</name>
    <dbReference type="NCBI Taxonomy" id="1547597"/>
    <lineage>
        <taxon>Bacteria</taxon>
        <taxon>Pseudomonadati</taxon>
        <taxon>Bacteroidota</taxon>
        <taxon>Bacteroidia</taxon>
        <taxon>Bacteroidales</taxon>
        <taxon>Porphyromonadaceae</taxon>
        <taxon>Sanguibacteroides</taxon>
    </lineage>
</organism>
<feature type="domain" description="Putative beta-lactamase-inhibitor-like PepSY-like" evidence="1">
    <location>
        <begin position="61"/>
        <end position="142"/>
    </location>
</feature>
<dbReference type="AlphaFoldDB" id="A0A0C3RG27"/>
<dbReference type="OrthoDB" id="710080at2"/>
<evidence type="ECO:0000313" key="2">
    <source>
        <dbReference type="EMBL" id="KIO43657.1"/>
    </source>
</evidence>
<gene>
    <name evidence="3" type="ORF">BA92_05035</name>
    <name evidence="2" type="ORF">IE90_11095</name>
</gene>
<dbReference type="EMBL" id="JPIT01000031">
    <property type="protein sequence ID" value="KIO43657.1"/>
    <property type="molecule type" value="Genomic_DNA"/>
</dbReference>
<dbReference type="Pfam" id="PF11396">
    <property type="entry name" value="PepSY_like"/>
    <property type="match status" value="1"/>
</dbReference>
<dbReference type="EMBL" id="JPIU01000037">
    <property type="protein sequence ID" value="KIO45821.1"/>
    <property type="molecule type" value="Genomic_DNA"/>
</dbReference>
<dbReference type="InterPro" id="IPR021533">
    <property type="entry name" value="PepSY-like"/>
</dbReference>
<accession>A0A0C3RG27</accession>
<evidence type="ECO:0000313" key="3">
    <source>
        <dbReference type="EMBL" id="KIO45821.1"/>
    </source>
</evidence>
<keyword evidence="5" id="KW-1185">Reference proteome</keyword>
<sequence length="146" mass="17496">MKKIIVFLICILWFTGTYAYNDKIVNDTNALPVKARNFIKKHFPRSDISHMEEEDGIWLWKKYEVILTDGFDLEFDYKGRWTEVDCQRQPVPVDIIPKKIYQYVKTNFKDQTIVSIKKEDKGYEIQLLNGSELKFDKNEKFLRFDD</sequence>
<name>A0A0C3RG27_9PORP</name>
<reference evidence="3 5" key="1">
    <citation type="submission" date="2014-07" db="EMBL/GenBank/DDBJ databases">
        <title>Porphyromonadaceae bacterium OUH 308042 = ATCC BAA-2681 = DSM 28342 draft genome.</title>
        <authorList>
            <person name="Sydenham T.V."/>
            <person name="Hasman H."/>
            <person name="Justensen U.S."/>
        </authorList>
    </citation>
    <scope>NUCLEOTIDE SEQUENCE [LARGE SCALE GENOMIC DNA]</scope>
    <source>
        <strain evidence="3 5">OUH 308042</strain>
    </source>
</reference>
<evidence type="ECO:0000259" key="1">
    <source>
        <dbReference type="Pfam" id="PF11396"/>
    </source>
</evidence>
<dbReference type="Proteomes" id="UP000031980">
    <property type="component" value="Unassembled WGS sequence"/>
</dbReference>
<proteinExistence type="predicted"/>
<evidence type="ECO:0000313" key="4">
    <source>
        <dbReference type="Proteomes" id="UP000031937"/>
    </source>
</evidence>
<comment type="caution">
    <text evidence="3">The sequence shown here is derived from an EMBL/GenBank/DDBJ whole genome shotgun (WGS) entry which is preliminary data.</text>
</comment>